<protein>
    <submittedName>
        <fullName evidence="1">Uncharacterized protein</fullName>
    </submittedName>
</protein>
<reference evidence="1" key="2">
    <citation type="submission" date="2025-09" db="UniProtKB">
        <authorList>
            <consortium name="Ensembl"/>
        </authorList>
    </citation>
    <scope>IDENTIFICATION</scope>
</reference>
<accession>A0A8D0B133</accession>
<name>A0A8D0B133_SALMN</name>
<dbReference type="Proteomes" id="UP000694421">
    <property type="component" value="Unplaced"/>
</dbReference>
<dbReference type="Ensembl" id="ENSSMRT00000001667.1">
    <property type="protein sequence ID" value="ENSSMRP00000001385.1"/>
    <property type="gene ID" value="ENSSMRG00000001217.1"/>
</dbReference>
<proteinExistence type="predicted"/>
<organism evidence="1 2">
    <name type="scientific">Salvator merianae</name>
    <name type="common">Argentine black and white tegu</name>
    <name type="synonym">Tupinambis merianae</name>
    <dbReference type="NCBI Taxonomy" id="96440"/>
    <lineage>
        <taxon>Eukaryota</taxon>
        <taxon>Metazoa</taxon>
        <taxon>Chordata</taxon>
        <taxon>Craniata</taxon>
        <taxon>Vertebrata</taxon>
        <taxon>Euteleostomi</taxon>
        <taxon>Lepidosauria</taxon>
        <taxon>Squamata</taxon>
        <taxon>Bifurcata</taxon>
        <taxon>Unidentata</taxon>
        <taxon>Episquamata</taxon>
        <taxon>Laterata</taxon>
        <taxon>Teiioidea</taxon>
        <taxon>Teiidae</taxon>
        <taxon>Salvator</taxon>
    </lineage>
</organism>
<reference evidence="1" key="1">
    <citation type="submission" date="2025-08" db="UniProtKB">
        <authorList>
            <consortium name="Ensembl"/>
        </authorList>
    </citation>
    <scope>IDENTIFICATION</scope>
</reference>
<sequence length="38" mass="4409">MFNHYAYWDAVFLLEVYSENGLPIVFSKDLNITKIASV</sequence>
<evidence type="ECO:0000313" key="1">
    <source>
        <dbReference type="Ensembl" id="ENSSMRP00000001385.1"/>
    </source>
</evidence>
<dbReference type="AlphaFoldDB" id="A0A8D0B133"/>
<evidence type="ECO:0000313" key="2">
    <source>
        <dbReference type="Proteomes" id="UP000694421"/>
    </source>
</evidence>
<keyword evidence="2" id="KW-1185">Reference proteome</keyword>